<name>A0A9P4TAH5_CURKU</name>
<evidence type="ECO:0000313" key="4">
    <source>
        <dbReference type="Proteomes" id="UP000801428"/>
    </source>
</evidence>
<evidence type="ECO:0000256" key="2">
    <source>
        <dbReference type="SAM" id="SignalP"/>
    </source>
</evidence>
<keyword evidence="4" id="KW-1185">Reference proteome</keyword>
<feature type="region of interest" description="Disordered" evidence="1">
    <location>
        <begin position="292"/>
        <end position="523"/>
    </location>
</feature>
<proteinExistence type="predicted"/>
<feature type="signal peptide" evidence="2">
    <location>
        <begin position="1"/>
        <end position="27"/>
    </location>
</feature>
<protein>
    <submittedName>
        <fullName evidence="3">Uncharacterized protein</fullName>
    </submittedName>
</protein>
<evidence type="ECO:0000313" key="3">
    <source>
        <dbReference type="EMBL" id="KAF2998575.1"/>
    </source>
</evidence>
<feature type="compositionally biased region" description="Low complexity" evidence="1">
    <location>
        <begin position="610"/>
        <end position="622"/>
    </location>
</feature>
<accession>A0A9P4TAH5</accession>
<feature type="compositionally biased region" description="Polar residues" evidence="1">
    <location>
        <begin position="240"/>
        <end position="258"/>
    </location>
</feature>
<evidence type="ECO:0000256" key="1">
    <source>
        <dbReference type="SAM" id="MobiDB-lite"/>
    </source>
</evidence>
<feature type="compositionally biased region" description="Low complexity" evidence="1">
    <location>
        <begin position="169"/>
        <end position="186"/>
    </location>
</feature>
<feature type="region of interest" description="Disordered" evidence="1">
    <location>
        <begin position="546"/>
        <end position="689"/>
    </location>
</feature>
<feature type="compositionally biased region" description="Basic and acidic residues" evidence="1">
    <location>
        <begin position="592"/>
        <end position="608"/>
    </location>
</feature>
<feature type="chain" id="PRO_5040487186" evidence="2">
    <location>
        <begin position="28"/>
        <end position="782"/>
    </location>
</feature>
<feature type="region of interest" description="Disordered" evidence="1">
    <location>
        <begin position="240"/>
        <end position="259"/>
    </location>
</feature>
<dbReference type="Proteomes" id="UP000801428">
    <property type="component" value="Unassembled WGS sequence"/>
</dbReference>
<keyword evidence="2" id="KW-0732">Signal</keyword>
<feature type="compositionally biased region" description="Low complexity" evidence="1">
    <location>
        <begin position="557"/>
        <end position="588"/>
    </location>
</feature>
<feature type="compositionally biased region" description="Low complexity" evidence="1">
    <location>
        <begin position="671"/>
        <end position="684"/>
    </location>
</feature>
<comment type="caution">
    <text evidence="3">The sequence shown here is derived from an EMBL/GenBank/DDBJ whole genome shotgun (WGS) entry which is preliminary data.</text>
</comment>
<feature type="region of interest" description="Disordered" evidence="1">
    <location>
        <begin position="129"/>
        <end position="200"/>
    </location>
</feature>
<feature type="compositionally biased region" description="Acidic residues" evidence="1">
    <location>
        <begin position="443"/>
        <end position="464"/>
    </location>
</feature>
<dbReference type="AlphaFoldDB" id="A0A9P4TAH5"/>
<dbReference type="EMBL" id="SWKU01000019">
    <property type="protein sequence ID" value="KAF2998575.1"/>
    <property type="molecule type" value="Genomic_DNA"/>
</dbReference>
<feature type="compositionally biased region" description="Basic and acidic residues" evidence="1">
    <location>
        <begin position="424"/>
        <end position="434"/>
    </location>
</feature>
<feature type="compositionally biased region" description="Basic and acidic residues" evidence="1">
    <location>
        <begin position="465"/>
        <end position="474"/>
    </location>
</feature>
<reference evidence="3" key="1">
    <citation type="submission" date="2019-04" db="EMBL/GenBank/DDBJ databases">
        <title>Sequencing of skin fungus with MAO and IRED activity.</title>
        <authorList>
            <person name="Marsaioli A.J."/>
            <person name="Bonatto J.M.C."/>
            <person name="Reis Junior O."/>
        </authorList>
    </citation>
    <scope>NUCLEOTIDE SEQUENCE</scope>
    <source>
        <strain evidence="3">30M1</strain>
    </source>
</reference>
<organism evidence="3 4">
    <name type="scientific">Curvularia kusanoi</name>
    <name type="common">Cochliobolus kusanoi</name>
    <dbReference type="NCBI Taxonomy" id="90978"/>
    <lineage>
        <taxon>Eukaryota</taxon>
        <taxon>Fungi</taxon>
        <taxon>Dikarya</taxon>
        <taxon>Ascomycota</taxon>
        <taxon>Pezizomycotina</taxon>
        <taxon>Dothideomycetes</taxon>
        <taxon>Pleosporomycetidae</taxon>
        <taxon>Pleosporales</taxon>
        <taxon>Pleosporineae</taxon>
        <taxon>Pleosporaceae</taxon>
        <taxon>Curvularia</taxon>
    </lineage>
</organism>
<feature type="compositionally biased region" description="Polar residues" evidence="1">
    <location>
        <begin position="320"/>
        <end position="333"/>
    </location>
</feature>
<feature type="compositionally biased region" description="Low complexity" evidence="1">
    <location>
        <begin position="300"/>
        <end position="319"/>
    </location>
</feature>
<gene>
    <name evidence="3" type="ORF">E8E13_006046</name>
</gene>
<sequence length="782" mass="86974">MKPSPDQRAFLLVAFAIQALELLSCLATEACYGPRPYAIVEQQYYAAKRQVLFALYEAMATRAQQSWVAPFPVLAEFSSRTRDSDLDTDAALAEQLNSPEFTCWYEQRKANGELGLVLDSACDLLEGKAPPAKRRPKKPVEQVNVPNIPVSMRSTPLKRSAPSDTKIGSKSSPVVIDSDSDSFSDASVKEIEKPSHPTKRCRLSEVKIKQEAAQNNDREAQDDQQSLEIPRARIVMSAQASSLTRKVTQSSRNPTSLRVGSDIATPERMKNLSRLHYGQKTNLSAVFRSVQKPTVQRQGPSHSAATSLSTPTPTARLSSIATEPTETATSLHSQPFHVDHMIFNGPSSGSAPRRASTPEGNFTRRSLQEVENIIPASPDVRANDKQEGYFDADDEESNNGSVQRDDAIEEGDVDTAAQITIDSVTKEQGIHEMEPVNGGQGEQEQDVDEEEEAEGEEDKDEDEAHENGYEKVAIEEEEQDENAGETEDDTEDEKEEQEQHQEDKENEDLDAAEKEIKGLLKKKKRVEEKLTKIEYRIIKLMKMQRVKQQELKEKALQAQREQMQAEQRIQMQIQQQMQSQEQTQSKTQTRSRKPDLESQLRAAIDKSHSTPRATPRVAPPVAQHRVRTSGKSASGPTKPKRLSMASSNLVSPSPLAKHRAVTTPDGKVKGTSTASRRTSEASDSPYGKMSPQRYHLFTEHLTSLITSGKLFGSARREEALHKCFTAVNKLMHNKMKKGKAAAGSKSEDKFSLREVSAAFVYLAKKKKVVLKGEGVRLIEGEW</sequence>
<feature type="compositionally biased region" description="Acidic residues" evidence="1">
    <location>
        <begin position="475"/>
        <end position="496"/>
    </location>
</feature>